<proteinExistence type="predicted"/>
<dbReference type="Proteomes" id="UP000430345">
    <property type="component" value="Unassembled WGS sequence"/>
</dbReference>
<gene>
    <name evidence="1" type="ORF">GBZ86_07400</name>
</gene>
<dbReference type="InterPro" id="IPR038700">
    <property type="entry name" value="Thiol_cytolys_C_sf"/>
</dbReference>
<protein>
    <submittedName>
        <fullName evidence="1">Uncharacterized protein</fullName>
    </submittedName>
</protein>
<sequence length="514" mass="57518">MFTDMNQTDILNTGYVNIRNMGGFIAMFEVDYMLSGQQIKKTSNIITLFGSEKIEIPAEANNIYVKVSIASSADSWFTIYNNHLDNMGVIDLELTGTIWEPNYYAITETQKPAGTFKVINNGAFTIKYNIQYHLNGMLYSLDSENFYLGMTRSTMLPNRAQDISITIDMDSTGLGRWSTIYSESFKDTLNLIITLSGTVFAPAIDVQKQETENMDVPLNSVPVNGMPMNTNPPQPIQPVANNILKDGYVNIRNMGGFIAYFTLKYKLNGEFYNEDSNTIQLFGSEKIAIPRNANDIYVQVSVANMSGEWVPIYNNHLTQAGVIDLELTGTMWDPTYYVITETNSAAVAAFSVVNNGGFLTRFSIRYSVGEENFILKTGKFYLGMVRKIMLPSDATDINLTIEADAIGIGNWSEIYNETFSDILNLTVTLSGTIWSPGVYVDKQPLSGDENASPLNSMPPSMLPKNPVVKPVPTTPTKPAEVCQCANDVDNFFKNYMSFMEQMHNEFMNQMKKQR</sequence>
<accession>A0A6I1MRR1</accession>
<name>A0A6I1MRR1_9CLOT</name>
<evidence type="ECO:0000313" key="2">
    <source>
        <dbReference type="Proteomes" id="UP000430345"/>
    </source>
</evidence>
<dbReference type="RefSeq" id="WP_152889242.1">
    <property type="nucleotide sequence ID" value="NZ_WHJC01000082.1"/>
</dbReference>
<dbReference type="Gene3D" id="2.60.40.1430">
    <property type="entry name" value="Perfringolysin, domain 4"/>
    <property type="match status" value="3"/>
</dbReference>
<comment type="caution">
    <text evidence="1">The sequence shown here is derived from an EMBL/GenBank/DDBJ whole genome shotgun (WGS) entry which is preliminary data.</text>
</comment>
<evidence type="ECO:0000313" key="1">
    <source>
        <dbReference type="EMBL" id="MPQ43581.1"/>
    </source>
</evidence>
<dbReference type="EMBL" id="WHJC01000082">
    <property type="protein sequence ID" value="MPQ43581.1"/>
    <property type="molecule type" value="Genomic_DNA"/>
</dbReference>
<dbReference type="AlphaFoldDB" id="A0A6I1MRR1"/>
<keyword evidence="2" id="KW-1185">Reference proteome</keyword>
<reference evidence="1 2" key="1">
    <citation type="submission" date="2019-10" db="EMBL/GenBank/DDBJ databases">
        <title>The Genome Sequence of Clostridium tarantellae Isolated from Fish Brain.</title>
        <authorList>
            <person name="Bano L."/>
            <person name="Kiel M."/>
            <person name="Sales G."/>
            <person name="Doxey A.C."/>
            <person name="Mansfield M.J."/>
            <person name="Schiavone M."/>
            <person name="Rossetto O."/>
            <person name="Pirazzini M."/>
            <person name="Dobrindt U."/>
            <person name="Montecucco C."/>
        </authorList>
    </citation>
    <scope>NUCLEOTIDE SEQUENCE [LARGE SCALE GENOMIC DNA]</scope>
    <source>
        <strain evidence="1 2">DSM 3997</strain>
    </source>
</reference>
<organism evidence="1 2">
    <name type="scientific">Clostridium tarantellae</name>
    <dbReference type="NCBI Taxonomy" id="39493"/>
    <lineage>
        <taxon>Bacteria</taxon>
        <taxon>Bacillati</taxon>
        <taxon>Bacillota</taxon>
        <taxon>Clostridia</taxon>
        <taxon>Eubacteriales</taxon>
        <taxon>Clostridiaceae</taxon>
        <taxon>Clostridium</taxon>
    </lineage>
</organism>
<dbReference type="OrthoDB" id="2084397at2"/>